<dbReference type="AlphaFoldDB" id="S8G659"/>
<dbReference type="Proteomes" id="UP000015241">
    <property type="component" value="Unassembled WGS sequence"/>
</dbReference>
<accession>S8G659</accession>
<feature type="region of interest" description="Disordered" evidence="1">
    <location>
        <begin position="124"/>
        <end position="166"/>
    </location>
</feature>
<dbReference type="HOGENOM" id="CLU_1261543_0_0_1"/>
<reference evidence="2 3" key="1">
    <citation type="journal article" date="2012" name="Science">
        <title>The Paleozoic origin of enzymatic lignin decomposition reconstructed from 31 fungal genomes.</title>
        <authorList>
            <person name="Floudas D."/>
            <person name="Binder M."/>
            <person name="Riley R."/>
            <person name="Barry K."/>
            <person name="Blanchette R.A."/>
            <person name="Henrissat B."/>
            <person name="Martinez A.T."/>
            <person name="Otillar R."/>
            <person name="Spatafora J.W."/>
            <person name="Yadav J.S."/>
            <person name="Aerts A."/>
            <person name="Benoit I."/>
            <person name="Boyd A."/>
            <person name="Carlson A."/>
            <person name="Copeland A."/>
            <person name="Coutinho P.M."/>
            <person name="de Vries R.P."/>
            <person name="Ferreira P."/>
            <person name="Findley K."/>
            <person name="Foster B."/>
            <person name="Gaskell J."/>
            <person name="Glotzer D."/>
            <person name="Gorecki P."/>
            <person name="Heitman J."/>
            <person name="Hesse C."/>
            <person name="Hori C."/>
            <person name="Igarashi K."/>
            <person name="Jurgens J.A."/>
            <person name="Kallen N."/>
            <person name="Kersten P."/>
            <person name="Kohler A."/>
            <person name="Kuees U."/>
            <person name="Kumar T.K.A."/>
            <person name="Kuo A."/>
            <person name="LaButti K."/>
            <person name="Larrondo L.F."/>
            <person name="Lindquist E."/>
            <person name="Ling A."/>
            <person name="Lombard V."/>
            <person name="Lucas S."/>
            <person name="Lundell T."/>
            <person name="Martin R."/>
            <person name="McLaughlin D.J."/>
            <person name="Morgenstern I."/>
            <person name="Morin E."/>
            <person name="Murat C."/>
            <person name="Nagy L.G."/>
            <person name="Nolan M."/>
            <person name="Ohm R.A."/>
            <person name="Patyshakuliyeva A."/>
            <person name="Rokas A."/>
            <person name="Ruiz-Duenas F.J."/>
            <person name="Sabat G."/>
            <person name="Salamov A."/>
            <person name="Samejima M."/>
            <person name="Schmutz J."/>
            <person name="Slot J.C."/>
            <person name="St John F."/>
            <person name="Stenlid J."/>
            <person name="Sun H."/>
            <person name="Sun S."/>
            <person name="Syed K."/>
            <person name="Tsang A."/>
            <person name="Wiebenga A."/>
            <person name="Young D."/>
            <person name="Pisabarro A."/>
            <person name="Eastwood D.C."/>
            <person name="Martin F."/>
            <person name="Cullen D."/>
            <person name="Grigoriev I.V."/>
            <person name="Hibbett D.S."/>
        </authorList>
    </citation>
    <scope>NUCLEOTIDE SEQUENCE</scope>
    <source>
        <strain evidence="3">FP-58527</strain>
    </source>
</reference>
<evidence type="ECO:0000313" key="3">
    <source>
        <dbReference type="Proteomes" id="UP000015241"/>
    </source>
</evidence>
<gene>
    <name evidence="2" type="ORF">FOMPIDRAFT_1044991</name>
</gene>
<sequence>MPMLQPTAFVRHDMPWVTVDNMLIRVQITFNPGLPEHMRQDEDPYHRNPTNTQSMHSAALNVAAALAAKIFYRFLHTRASDGTNAYHATCLVLQRQPHVDGEIFREGWVSVATTASDLQFLTGHREPMSSGFEGDTDHESETSSLESAMDEDNGENSPEPIDHDSSCASCGHTVERECRFGTPCGVPITDVSIPGLERHFLRYHAEDLSRTARPERCYA</sequence>
<name>S8G659_FOMSC</name>
<evidence type="ECO:0000313" key="2">
    <source>
        <dbReference type="EMBL" id="EPT05675.1"/>
    </source>
</evidence>
<dbReference type="EMBL" id="KE504123">
    <property type="protein sequence ID" value="EPT05675.1"/>
    <property type="molecule type" value="Genomic_DNA"/>
</dbReference>
<proteinExistence type="predicted"/>
<organism evidence="2 3">
    <name type="scientific">Fomitopsis schrenkii</name>
    <name type="common">Brown rot fungus</name>
    <dbReference type="NCBI Taxonomy" id="2126942"/>
    <lineage>
        <taxon>Eukaryota</taxon>
        <taxon>Fungi</taxon>
        <taxon>Dikarya</taxon>
        <taxon>Basidiomycota</taxon>
        <taxon>Agaricomycotina</taxon>
        <taxon>Agaricomycetes</taxon>
        <taxon>Polyporales</taxon>
        <taxon>Fomitopsis</taxon>
    </lineage>
</organism>
<dbReference type="InParanoid" id="S8G659"/>
<evidence type="ECO:0000256" key="1">
    <source>
        <dbReference type="SAM" id="MobiDB-lite"/>
    </source>
</evidence>
<dbReference type="OrthoDB" id="2802054at2759"/>
<keyword evidence="3" id="KW-1185">Reference proteome</keyword>
<protein>
    <submittedName>
        <fullName evidence="2">Uncharacterized protein</fullName>
    </submittedName>
</protein>